<feature type="chain" id="PRO_5037202609" evidence="4">
    <location>
        <begin position="23"/>
        <end position="434"/>
    </location>
</feature>
<dbReference type="GO" id="GO:1901982">
    <property type="term" value="F:maltose binding"/>
    <property type="evidence" value="ECO:0007669"/>
    <property type="project" value="TreeGrafter"/>
</dbReference>
<dbReference type="EMBL" id="CP054257">
    <property type="protein sequence ID" value="QTQ12724.1"/>
    <property type="molecule type" value="Genomic_DNA"/>
</dbReference>
<reference evidence="5" key="2">
    <citation type="journal article" date="2021" name="Microbiol. Resour. Announc.">
        <title>Complete Genome Sequences of Three Human Oral Treponema parvum Isolates.</title>
        <authorList>
            <person name="Zeng H."/>
            <person name="Watt R.M."/>
        </authorList>
    </citation>
    <scope>NUCLEOTIDE SEQUENCE</scope>
    <source>
        <strain evidence="5">ATCC 700773</strain>
    </source>
</reference>
<dbReference type="Proteomes" id="UP000671995">
    <property type="component" value="Chromosome"/>
</dbReference>
<dbReference type="SUPFAM" id="SSF53850">
    <property type="entry name" value="Periplasmic binding protein-like II"/>
    <property type="match status" value="1"/>
</dbReference>
<keyword evidence="2" id="KW-0813">Transport</keyword>
<dbReference type="Gene3D" id="3.40.190.10">
    <property type="entry name" value="Periplasmic binding protein-like II"/>
    <property type="match status" value="1"/>
</dbReference>
<dbReference type="InterPro" id="IPR006059">
    <property type="entry name" value="SBP"/>
</dbReference>
<dbReference type="GO" id="GO:0042956">
    <property type="term" value="P:maltodextrin transmembrane transport"/>
    <property type="evidence" value="ECO:0007669"/>
    <property type="project" value="TreeGrafter"/>
</dbReference>
<dbReference type="GO" id="GO:0015768">
    <property type="term" value="P:maltose transport"/>
    <property type="evidence" value="ECO:0007669"/>
    <property type="project" value="TreeGrafter"/>
</dbReference>
<dbReference type="GO" id="GO:0055052">
    <property type="term" value="C:ATP-binding cassette (ABC) transporter complex, substrate-binding subunit-containing"/>
    <property type="evidence" value="ECO:0007669"/>
    <property type="project" value="TreeGrafter"/>
</dbReference>
<proteinExistence type="inferred from homology"/>
<evidence type="ECO:0000313" key="5">
    <source>
        <dbReference type="EMBL" id="QTQ12724.1"/>
    </source>
</evidence>
<dbReference type="AlphaFoldDB" id="A0A975F1G4"/>
<protein>
    <submittedName>
        <fullName evidence="5">Extracellular solute-binding protein</fullName>
    </submittedName>
</protein>
<reference evidence="5" key="1">
    <citation type="submission" date="2020-05" db="EMBL/GenBank/DDBJ databases">
        <authorList>
            <person name="Zeng H."/>
            <person name="Chan Y.K."/>
            <person name="Watt R.M."/>
        </authorList>
    </citation>
    <scope>NUCLEOTIDE SEQUENCE</scope>
    <source>
        <strain evidence="5">ATCC 700773</strain>
    </source>
</reference>
<evidence type="ECO:0000256" key="3">
    <source>
        <dbReference type="ARBA" id="ARBA00022729"/>
    </source>
</evidence>
<dbReference type="RefSeq" id="WP_210117435.1">
    <property type="nucleotide sequence ID" value="NZ_CP054257.1"/>
</dbReference>
<evidence type="ECO:0000256" key="2">
    <source>
        <dbReference type="ARBA" id="ARBA00022448"/>
    </source>
</evidence>
<feature type="signal peptide" evidence="4">
    <location>
        <begin position="1"/>
        <end position="22"/>
    </location>
</feature>
<gene>
    <name evidence="5" type="ORF">HRI96_11265</name>
</gene>
<keyword evidence="3 4" id="KW-0732">Signal</keyword>
<comment type="similarity">
    <text evidence="1">Belongs to the bacterial solute-binding protein 1 family.</text>
</comment>
<dbReference type="Pfam" id="PF13416">
    <property type="entry name" value="SBP_bac_8"/>
    <property type="match status" value="1"/>
</dbReference>
<accession>A0A975F1G4</accession>
<dbReference type="PANTHER" id="PTHR30061">
    <property type="entry name" value="MALTOSE-BINDING PERIPLASMIC PROTEIN"/>
    <property type="match status" value="1"/>
</dbReference>
<evidence type="ECO:0000256" key="4">
    <source>
        <dbReference type="SAM" id="SignalP"/>
    </source>
</evidence>
<sequence length="434" mass="49342">MKKIITVLFSAALLYMPSALFAAGASEAKTETKEVVIEFWTHEDVNRQRLEDRYIKEFMQANPHVTVNVKRFDSEKMADIIKSALDNNTGPTMFNLSINDEYSHIMNGRIAHVNYKAAGYKDAKALIESYAPNMLDPVTIDRHVYGLPLELTNWAIFVNKKMFIEAGLDPVNDLPKTWEDMMEVSKKIVKREGNTITRRGYDFRYKYQLENIVPMVEQLGGHLISIDEKEAIVGKDAWVNVLSFLREWGAYGQNLGSPEYTAARRLFNKASGDVAMCSSGLYQVARIKAENEEFYSSGDWMVIPYPKFKDAVKDVSACHYGHYYVVNSAATKQQEESAWALISYMLSHSEEYLREVNIIQPTLALLNSETYKSLPYSEVFIKDMERGHIVYYAENANKIQDALKTAVNGVMLEGIAPEAAYEKLKETVQKFISG</sequence>
<evidence type="ECO:0000313" key="6">
    <source>
        <dbReference type="Proteomes" id="UP000671995"/>
    </source>
</evidence>
<evidence type="ECO:0000256" key="1">
    <source>
        <dbReference type="ARBA" id="ARBA00008520"/>
    </source>
</evidence>
<dbReference type="PANTHER" id="PTHR30061:SF50">
    <property type="entry name" value="MALTOSE_MALTODEXTRIN-BINDING PERIPLASMIC PROTEIN"/>
    <property type="match status" value="1"/>
</dbReference>
<name>A0A975F1G4_9SPIR</name>
<organism evidence="5 6">
    <name type="scientific">Treponema parvum</name>
    <dbReference type="NCBI Taxonomy" id="138851"/>
    <lineage>
        <taxon>Bacteria</taxon>
        <taxon>Pseudomonadati</taxon>
        <taxon>Spirochaetota</taxon>
        <taxon>Spirochaetia</taxon>
        <taxon>Spirochaetales</taxon>
        <taxon>Treponemataceae</taxon>
        <taxon>Treponema</taxon>
    </lineage>
</organism>